<keyword evidence="11" id="KW-1185">Reference proteome</keyword>
<dbReference type="SUPFAM" id="SSF74650">
    <property type="entry name" value="Galactose mutarotase-like"/>
    <property type="match status" value="1"/>
</dbReference>
<dbReference type="GO" id="GO:0030246">
    <property type="term" value="F:carbohydrate binding"/>
    <property type="evidence" value="ECO:0007669"/>
    <property type="project" value="InterPro"/>
</dbReference>
<dbReference type="InterPro" id="IPR044913">
    <property type="entry name" value="P_trefoil_dom_sf"/>
</dbReference>
<protein>
    <recommendedName>
        <fullName evidence="6">Maltase</fullName>
    </recommendedName>
</protein>
<evidence type="ECO:0000256" key="3">
    <source>
        <dbReference type="ARBA" id="ARBA00023136"/>
    </source>
</evidence>
<evidence type="ECO:0000256" key="9">
    <source>
        <dbReference type="SAM" id="SignalP"/>
    </source>
</evidence>
<evidence type="ECO:0000256" key="8">
    <source>
        <dbReference type="RuleBase" id="RU361185"/>
    </source>
</evidence>
<accession>A0A183CHN2</accession>
<name>A0A183CHN2_GLOPA</name>
<evidence type="ECO:0000256" key="1">
    <source>
        <dbReference type="ARBA" id="ARBA00004370"/>
    </source>
</evidence>
<feature type="domain" description="P-type" evidence="10">
    <location>
        <begin position="34"/>
        <end position="83"/>
    </location>
</feature>
<sequence>MKKCITPTLSLSLSLTFFFFFPLLVLLNFCSTAVNCVVVEPNARVDCAPKFGEGKSECLARGCIWDDDYDRNHDTVPLCYFPPGTGYGLVGATNEHHFHLTRLQNGTANPYGTDFEHLEFVIKQFGPAVHVSIYAEKRYRPPLPLNLDAQIGTESEQLFVKVYPKKPTPNKMFYFTVERNNGERIWDTSIGGLLFADQFLQIATYLPSDLIYGFGENAHQQLNHDFSKYTTWGMFSRDQAPYPFSPNSANLYGVHPFYLGLESDGKAHGVFILNSNPQEITTGPAPHLVYRTIGGQLDLFFFPGPTPELVVRQYNQLIGRPYLPPYWAFGYQFCRYGYKNLDDLKATIGRIQAAKIPLDVVFVDIDHMERYKDFTVDQQKWGGLGEYVEELQRQGLKFVPIIDPAVQVDYDVFKRAVEANVSFIEWERFDQVPKEVQSLYPMAKETKIMLSVVWPDPADDQHHSENVALANQCELSLQKIPGLSPLVKTDRNGRSCRGEVKLPFCRGLCRSKESGTHAFPHREQEAYFCSIVTDNAPMKNVTLEDCDEGAGEEARFVQISTATECKCVKMS</sequence>
<keyword evidence="4" id="KW-1015">Disulfide bond</keyword>
<dbReference type="PANTHER" id="PTHR22762">
    <property type="entry name" value="ALPHA-GLUCOSIDASE"/>
    <property type="match status" value="1"/>
</dbReference>
<comment type="subcellular location">
    <subcellularLocation>
        <location evidence="1">Membrane</location>
    </subcellularLocation>
</comment>
<evidence type="ECO:0000259" key="10">
    <source>
        <dbReference type="PROSITE" id="PS51448"/>
    </source>
</evidence>
<dbReference type="SUPFAM" id="SSF51445">
    <property type="entry name" value="(Trans)glycosidases"/>
    <property type="match status" value="1"/>
</dbReference>
<dbReference type="InterPro" id="IPR000322">
    <property type="entry name" value="Glyco_hydro_31_TIM"/>
</dbReference>
<feature type="chain" id="PRO_5008147635" description="Maltase" evidence="9">
    <location>
        <begin position="37"/>
        <end position="571"/>
    </location>
</feature>
<dbReference type="InterPro" id="IPR000519">
    <property type="entry name" value="P_trefoil_dom"/>
</dbReference>
<dbReference type="InterPro" id="IPR017853">
    <property type="entry name" value="GH"/>
</dbReference>
<evidence type="ECO:0000256" key="6">
    <source>
        <dbReference type="ARBA" id="ARBA00041343"/>
    </source>
</evidence>
<dbReference type="SUPFAM" id="SSF57492">
    <property type="entry name" value="Trefoil"/>
    <property type="match status" value="1"/>
</dbReference>
<evidence type="ECO:0000313" key="12">
    <source>
        <dbReference type="WBParaSite" id="GPLIN_001238800"/>
    </source>
</evidence>
<dbReference type="AlphaFoldDB" id="A0A183CHN2"/>
<keyword evidence="9" id="KW-0732">Signal</keyword>
<evidence type="ECO:0000256" key="7">
    <source>
        <dbReference type="PROSITE-ProRule" id="PRU00779"/>
    </source>
</evidence>
<feature type="signal peptide" evidence="9">
    <location>
        <begin position="1"/>
        <end position="36"/>
    </location>
</feature>
<comment type="caution">
    <text evidence="7">Lacks conserved residue(s) required for the propagation of feature annotation.</text>
</comment>
<dbReference type="PANTHER" id="PTHR22762:SF133">
    <property type="entry name" value="P-TYPE DOMAIN-CONTAINING PROTEIN"/>
    <property type="match status" value="1"/>
</dbReference>
<dbReference type="SMART" id="SM00018">
    <property type="entry name" value="PD"/>
    <property type="match status" value="1"/>
</dbReference>
<dbReference type="Gene3D" id="4.10.110.10">
    <property type="entry name" value="Spasmolytic Protein, domain 1"/>
    <property type="match status" value="1"/>
</dbReference>
<dbReference type="PROSITE" id="PS51448">
    <property type="entry name" value="P_TREFOIL_2"/>
    <property type="match status" value="1"/>
</dbReference>
<dbReference type="Gene3D" id="2.10.90.10">
    <property type="entry name" value="Cystine-knot cytokines"/>
    <property type="match status" value="1"/>
</dbReference>
<dbReference type="Proteomes" id="UP000050741">
    <property type="component" value="Unassembled WGS sequence"/>
</dbReference>
<dbReference type="CDD" id="cd00111">
    <property type="entry name" value="Trefoil"/>
    <property type="match status" value="1"/>
</dbReference>
<dbReference type="Gene3D" id="3.20.20.80">
    <property type="entry name" value="Glycosidases"/>
    <property type="match status" value="1"/>
</dbReference>
<dbReference type="Gene3D" id="2.60.40.1760">
    <property type="entry name" value="glycosyl hydrolase (family 31)"/>
    <property type="match status" value="1"/>
</dbReference>
<keyword evidence="5" id="KW-0325">Glycoprotein</keyword>
<dbReference type="CDD" id="cd14752">
    <property type="entry name" value="GH31_N"/>
    <property type="match status" value="1"/>
</dbReference>
<dbReference type="InterPro" id="IPR029034">
    <property type="entry name" value="Cystine-knot_cytokine"/>
</dbReference>
<evidence type="ECO:0000256" key="4">
    <source>
        <dbReference type="ARBA" id="ARBA00023157"/>
    </source>
</evidence>
<reference evidence="12" key="2">
    <citation type="submission" date="2016-06" db="UniProtKB">
        <authorList>
            <consortium name="WormBaseParasite"/>
        </authorList>
    </citation>
    <scope>IDENTIFICATION</scope>
</reference>
<dbReference type="GO" id="GO:0005975">
    <property type="term" value="P:carbohydrate metabolic process"/>
    <property type="evidence" value="ECO:0007669"/>
    <property type="project" value="InterPro"/>
</dbReference>
<dbReference type="InterPro" id="IPR025887">
    <property type="entry name" value="Glyco_hydro_31_N_dom"/>
</dbReference>
<organism evidence="11 12">
    <name type="scientific">Globodera pallida</name>
    <name type="common">Potato cyst nematode worm</name>
    <name type="synonym">Heterodera pallida</name>
    <dbReference type="NCBI Taxonomy" id="36090"/>
    <lineage>
        <taxon>Eukaryota</taxon>
        <taxon>Metazoa</taxon>
        <taxon>Ecdysozoa</taxon>
        <taxon>Nematoda</taxon>
        <taxon>Chromadorea</taxon>
        <taxon>Rhabditida</taxon>
        <taxon>Tylenchina</taxon>
        <taxon>Tylenchomorpha</taxon>
        <taxon>Tylenchoidea</taxon>
        <taxon>Heteroderidae</taxon>
        <taxon>Heteroderinae</taxon>
        <taxon>Globodera</taxon>
    </lineage>
</organism>
<dbReference type="GO" id="GO:0004558">
    <property type="term" value="F:alpha-1,4-glucosidase activity"/>
    <property type="evidence" value="ECO:0007669"/>
    <property type="project" value="TreeGrafter"/>
</dbReference>
<dbReference type="InterPro" id="IPR011013">
    <property type="entry name" value="Gal_mutarotase_sf_dom"/>
</dbReference>
<evidence type="ECO:0000256" key="5">
    <source>
        <dbReference type="ARBA" id="ARBA00023180"/>
    </source>
</evidence>
<dbReference type="GO" id="GO:0016020">
    <property type="term" value="C:membrane"/>
    <property type="evidence" value="ECO:0007669"/>
    <property type="project" value="UniProtKB-SubCell"/>
</dbReference>
<keyword evidence="3" id="KW-0472">Membrane</keyword>
<dbReference type="WBParaSite" id="GPLIN_001238800">
    <property type="protein sequence ID" value="GPLIN_001238800"/>
    <property type="gene ID" value="GPLIN_001238800"/>
</dbReference>
<reference evidence="11" key="1">
    <citation type="submission" date="2014-05" db="EMBL/GenBank/DDBJ databases">
        <title>The genome and life-stage specific transcriptomes of Globodera pallida elucidate key aspects of plant parasitism by a cyst nematode.</title>
        <authorList>
            <person name="Cotton J.A."/>
            <person name="Lilley C.J."/>
            <person name="Jones L.M."/>
            <person name="Kikuchi T."/>
            <person name="Reid A.J."/>
            <person name="Thorpe P."/>
            <person name="Tsai I.J."/>
            <person name="Beasley H."/>
            <person name="Blok V."/>
            <person name="Cock P.J.A."/>
            <person name="Van den Akker S.E."/>
            <person name="Holroyd N."/>
            <person name="Hunt M."/>
            <person name="Mantelin S."/>
            <person name="Naghra H."/>
            <person name="Pain A."/>
            <person name="Palomares-Rius J.E."/>
            <person name="Zarowiecki M."/>
            <person name="Berriman M."/>
            <person name="Jones J.T."/>
            <person name="Urwin P.E."/>
        </authorList>
    </citation>
    <scope>NUCLEOTIDE SEQUENCE [LARGE SCALE GENOMIC DNA]</scope>
    <source>
        <strain evidence="11">Lindley</strain>
    </source>
</reference>
<evidence type="ECO:0000313" key="11">
    <source>
        <dbReference type="Proteomes" id="UP000050741"/>
    </source>
</evidence>
<dbReference type="Pfam" id="PF01055">
    <property type="entry name" value="Glyco_hydro_31_2nd"/>
    <property type="match status" value="1"/>
</dbReference>
<dbReference type="Pfam" id="PF13802">
    <property type="entry name" value="Gal_mutarotas_2"/>
    <property type="match status" value="1"/>
</dbReference>
<dbReference type="Pfam" id="PF00088">
    <property type="entry name" value="Trefoil"/>
    <property type="match status" value="1"/>
</dbReference>
<keyword evidence="8" id="KW-0378">Hydrolase</keyword>
<comment type="similarity">
    <text evidence="2 8">Belongs to the glycosyl hydrolase 31 family.</text>
</comment>
<proteinExistence type="inferred from homology"/>
<evidence type="ECO:0000256" key="2">
    <source>
        <dbReference type="ARBA" id="ARBA00007806"/>
    </source>
</evidence>
<keyword evidence="8" id="KW-0326">Glycosidase</keyword>